<keyword evidence="4" id="KW-0804">Transcription</keyword>
<dbReference type="RefSeq" id="WP_074927926.1">
    <property type="nucleotide sequence ID" value="NZ_FOWR01000029.1"/>
</dbReference>
<evidence type="ECO:0000256" key="2">
    <source>
        <dbReference type="ARBA" id="ARBA00023015"/>
    </source>
</evidence>
<dbReference type="InterPro" id="IPR001761">
    <property type="entry name" value="Peripla_BP/Lac1_sug-bd_dom"/>
</dbReference>
<protein>
    <submittedName>
        <fullName evidence="6">Transcriptional regulator, LacI family</fullName>
    </submittedName>
</protein>
<dbReference type="PROSITE" id="PS00356">
    <property type="entry name" value="HTH_LACI_1"/>
    <property type="match status" value="1"/>
</dbReference>
<evidence type="ECO:0000256" key="4">
    <source>
        <dbReference type="ARBA" id="ARBA00023163"/>
    </source>
</evidence>
<dbReference type="PROSITE" id="PS50932">
    <property type="entry name" value="HTH_LACI_2"/>
    <property type="match status" value="1"/>
</dbReference>
<dbReference type="GO" id="GO:0000976">
    <property type="term" value="F:transcription cis-regulatory region binding"/>
    <property type="evidence" value="ECO:0007669"/>
    <property type="project" value="TreeGrafter"/>
</dbReference>
<dbReference type="SUPFAM" id="SSF47413">
    <property type="entry name" value="lambda repressor-like DNA-binding domains"/>
    <property type="match status" value="1"/>
</dbReference>
<accession>A0A1I5U532</accession>
<keyword evidence="1" id="KW-0678">Repressor</keyword>
<dbReference type="SUPFAM" id="SSF53822">
    <property type="entry name" value="Periplasmic binding protein-like I"/>
    <property type="match status" value="1"/>
</dbReference>
<sequence length="362" mass="38769">MVFVMAGRKSASYVASKKATVIDVARTAGVSKSTVSLVLRGGVGVKARTIEKVNAAIDALGYVYNREAAGLRNRESNMLAIVANDLANPYLAQVIIALETALTDQGLVPVVVNINESEARQRALVASLKEHNVAGFFITPAPETSADWLQGLASAGYPTVCLMREIAGANVPVVVPDNRRGMYLSTKYLIDLGHTRIAFVGGVESISDYQERKEGFLSAMQEAELAVKDSDIEPSSTKREGGQLAVTRVLDRDPSISAMVCFTDVVAYGAYTALRDRGLVPGKDISVVGFDDLEDSRLMSPALTTIRVNAEDIGRVASERMQQCREHSLSSDNDVVGVKLMVRSSCCAIGDKVAHSTSVPKD</sequence>
<name>A0A1I5U532_9GAMM</name>
<dbReference type="AlphaFoldDB" id="A0A1I5U532"/>
<dbReference type="Gene3D" id="3.40.50.2300">
    <property type="match status" value="2"/>
</dbReference>
<dbReference type="Proteomes" id="UP000182692">
    <property type="component" value="Unassembled WGS sequence"/>
</dbReference>
<evidence type="ECO:0000256" key="3">
    <source>
        <dbReference type="ARBA" id="ARBA00023125"/>
    </source>
</evidence>
<dbReference type="InterPro" id="IPR000843">
    <property type="entry name" value="HTH_LacI"/>
</dbReference>
<dbReference type="Pfam" id="PF00532">
    <property type="entry name" value="Peripla_BP_1"/>
    <property type="match status" value="1"/>
</dbReference>
<organism evidence="6 7">
    <name type="scientific">Enterovibrio norvegicus DSM 15893</name>
    <dbReference type="NCBI Taxonomy" id="1121869"/>
    <lineage>
        <taxon>Bacteria</taxon>
        <taxon>Pseudomonadati</taxon>
        <taxon>Pseudomonadota</taxon>
        <taxon>Gammaproteobacteria</taxon>
        <taxon>Vibrionales</taxon>
        <taxon>Vibrionaceae</taxon>
        <taxon>Enterovibrio</taxon>
    </lineage>
</organism>
<dbReference type="OrthoDB" id="9798934at2"/>
<dbReference type="PANTHER" id="PTHR30146">
    <property type="entry name" value="LACI-RELATED TRANSCRIPTIONAL REPRESSOR"/>
    <property type="match status" value="1"/>
</dbReference>
<proteinExistence type="predicted"/>
<dbReference type="STRING" id="1121869.SAMN03084138_03467"/>
<dbReference type="SMART" id="SM00354">
    <property type="entry name" value="HTH_LACI"/>
    <property type="match status" value="1"/>
</dbReference>
<keyword evidence="3" id="KW-0238">DNA-binding</keyword>
<keyword evidence="2" id="KW-0805">Transcription regulation</keyword>
<evidence type="ECO:0000259" key="5">
    <source>
        <dbReference type="PROSITE" id="PS50932"/>
    </source>
</evidence>
<dbReference type="CDD" id="cd06289">
    <property type="entry name" value="PBP1_MalI-like"/>
    <property type="match status" value="1"/>
</dbReference>
<evidence type="ECO:0000313" key="6">
    <source>
        <dbReference type="EMBL" id="SFP90359.1"/>
    </source>
</evidence>
<dbReference type="Pfam" id="PF00356">
    <property type="entry name" value="LacI"/>
    <property type="match status" value="1"/>
</dbReference>
<reference evidence="6 7" key="1">
    <citation type="submission" date="2016-10" db="EMBL/GenBank/DDBJ databases">
        <authorList>
            <person name="de Groot N.N."/>
        </authorList>
    </citation>
    <scope>NUCLEOTIDE SEQUENCE [LARGE SCALE GENOMIC DNA]</scope>
    <source>
        <strain evidence="6 7">DSM 15893</strain>
    </source>
</reference>
<dbReference type="PANTHER" id="PTHR30146:SF148">
    <property type="entry name" value="HTH-TYPE TRANSCRIPTIONAL REPRESSOR PURR-RELATED"/>
    <property type="match status" value="1"/>
</dbReference>
<dbReference type="GeneID" id="35874253"/>
<dbReference type="GO" id="GO:0003700">
    <property type="term" value="F:DNA-binding transcription factor activity"/>
    <property type="evidence" value="ECO:0007669"/>
    <property type="project" value="TreeGrafter"/>
</dbReference>
<feature type="domain" description="HTH lacI-type" evidence="5">
    <location>
        <begin position="19"/>
        <end position="73"/>
    </location>
</feature>
<dbReference type="EMBL" id="FOWR01000029">
    <property type="protein sequence ID" value="SFP90359.1"/>
    <property type="molecule type" value="Genomic_DNA"/>
</dbReference>
<dbReference type="InterPro" id="IPR028082">
    <property type="entry name" value="Peripla_BP_I"/>
</dbReference>
<dbReference type="Gene3D" id="1.10.260.40">
    <property type="entry name" value="lambda repressor-like DNA-binding domains"/>
    <property type="match status" value="1"/>
</dbReference>
<evidence type="ECO:0000256" key="1">
    <source>
        <dbReference type="ARBA" id="ARBA00022491"/>
    </source>
</evidence>
<evidence type="ECO:0000313" key="7">
    <source>
        <dbReference type="Proteomes" id="UP000182692"/>
    </source>
</evidence>
<dbReference type="CDD" id="cd01392">
    <property type="entry name" value="HTH_LacI"/>
    <property type="match status" value="1"/>
</dbReference>
<dbReference type="InterPro" id="IPR010982">
    <property type="entry name" value="Lambda_DNA-bd_dom_sf"/>
</dbReference>
<gene>
    <name evidence="6" type="ORF">SAMN03084138_03467</name>
</gene>